<comment type="catalytic activity">
    <reaction evidence="1 19">
        <text>GTP = 3',5'-cyclic GMP + diphosphate</text>
        <dbReference type="Rhea" id="RHEA:13665"/>
        <dbReference type="ChEBI" id="CHEBI:33019"/>
        <dbReference type="ChEBI" id="CHEBI:37565"/>
        <dbReference type="ChEBI" id="CHEBI:57746"/>
        <dbReference type="EC" id="4.6.1.2"/>
    </reaction>
</comment>
<dbReference type="CDD" id="cd07302">
    <property type="entry name" value="CHD"/>
    <property type="match status" value="1"/>
</dbReference>
<keyword evidence="12" id="KW-1015">Disulfide bond</keyword>
<evidence type="ECO:0000256" key="12">
    <source>
        <dbReference type="ARBA" id="ARBA00023157"/>
    </source>
</evidence>
<dbReference type="SUPFAM" id="SSF53822">
    <property type="entry name" value="Periplasmic binding protein-like I"/>
    <property type="match status" value="1"/>
</dbReference>
<dbReference type="InterPro" id="IPR001828">
    <property type="entry name" value="ANF_lig-bd_rcpt"/>
</dbReference>
<keyword evidence="4" id="KW-0716">Sensory transduction</keyword>
<keyword evidence="9 22" id="KW-1133">Transmembrane helix</keyword>
<dbReference type="InterPro" id="IPR001054">
    <property type="entry name" value="A/G_cyclase"/>
</dbReference>
<evidence type="ECO:0000256" key="1">
    <source>
        <dbReference type="ARBA" id="ARBA00001436"/>
    </source>
</evidence>
<dbReference type="InterPro" id="IPR050401">
    <property type="entry name" value="Cyclic_nucleotide_synthase"/>
</dbReference>
<accession>A0ABR0YZS9</accession>
<name>A0ABR0YZS9_HUSHU</name>
<feature type="domain" description="Protein kinase" evidence="23">
    <location>
        <begin position="229"/>
        <end position="563"/>
    </location>
</feature>
<evidence type="ECO:0000256" key="20">
    <source>
        <dbReference type="SAM" id="Coils"/>
    </source>
</evidence>
<keyword evidence="17" id="KW-0844">Vision</keyword>
<dbReference type="Pfam" id="PF01094">
    <property type="entry name" value="ANF_receptor"/>
    <property type="match status" value="1"/>
</dbReference>
<dbReference type="InterPro" id="IPR011645">
    <property type="entry name" value="HNOB_dom_associated"/>
</dbReference>
<sequence length="1164" mass="127848">IIMCMHSALLGGEEQQLLLEKAWDLRMTDGGYVFIPFDALHYSLPYRDTPYPLLSNNSKLRRAYDAVLTVTVESGDKSFTQAFREAQDSREVQASYQASQVSPLFGTIYNSIFFLAMAVERSRRKGRWVTGTSVADSTRGLEFQGFTQPLRSDQQGELLANYVILDSDGSGSRLRATHTVDMATGVLKYMGSAIHFPQGSSPGTDSGCWFDSNSICTGGVDPVFIFLIFLLILALGMGGVAMAYFLRRRIQQAQLMKGPNKLLLTMDDLVFINVLLSKKKVNDDSVAGKSVSEMKTPRHSMSGKSLAGATPENSNVAVYEGDWVWLKKFPEGGKNMEINPTTKTVFCKLRDMRHENLNLFLGFFQDCGVFAIVTEHCARGSLEDLIWNSDMKLDWMFKSSLLLDLIKGMKYLHHRELIHGRLKSRNCVVDGRFVLKVTDYGYNEILQTQKVPQEEKRPQDQLWTAPELLRDSNLEQKGTFRGDVFSFSIIMQEVIVRNAPYCMVDMSAEEIIKKVRKPPPLCRPSVTVDQAPMECIQIMKQCWTEQPERRPTFEQIFDQFKNINKGKKTNIIDSMLRMLEQYSSNLEDLIRERTEELEVEKQKTDRLLTQMLPASVAKALKTGDPVEPEYFTEVSLYFSDIVGFTTISALSEPIEVVDLLNDLYTLFDAIIGLHDVYKVETIGDAYMVASGLPNRNGNRHAAEISNMSLDILHCIGAFKMRHMPDVKVKIRIGLHSGPCVAGVVGLTMPRYCLFGDTVNTASRMESTGLSYRIHVNQSTVNILRSLNMGYKLESRGRTELKGKGIEETYWLVGKEGFTKPLPTPPDIVPGASNHGINMDEIPIERRKKLQEREERMRAESAQPGQVTLNSPCAGLRVPSQARAESAQPGQVTLNSPCAGLRVPSQDRAESAQPGQVTLNSPCAGLRVPSQASAQPGQVSLNSPCAGAESAQPGQVTLNSPCAGLRVPSQDSAQPGQITLNSPLRWAESAQPGQVTLNSPCAGLRVPSQASAQPGQVTLNSPCAGLRVPSQARAESAQPGQVTLNSPCAGLRVHSQASAQPGQVTLNSPCAGLRVPSQASAQPGQVTLNSPPAGLRVPSQARAESAQPGQVTLNSPCAGLRVPSQARAESAQPGQVTLNSPCAGLRVPSQVMFNSPRFPSQTERD</sequence>
<protein>
    <recommendedName>
        <fullName evidence="19">Guanylate cyclase</fullName>
        <ecNumber evidence="19">4.6.1.2</ecNumber>
    </recommendedName>
</protein>
<feature type="non-terminal residue" evidence="25">
    <location>
        <position position="1"/>
    </location>
</feature>
<dbReference type="PANTHER" id="PTHR11920:SF228">
    <property type="entry name" value="RETINAL GUANYLYL CYCLASE 1"/>
    <property type="match status" value="1"/>
</dbReference>
<dbReference type="SUPFAM" id="SSF55073">
    <property type="entry name" value="Nucleotide cyclase"/>
    <property type="match status" value="1"/>
</dbReference>
<keyword evidence="13" id="KW-0325">Glycoprotein</keyword>
<comment type="caution">
    <text evidence="25">The sequence shown here is derived from an EMBL/GenBank/DDBJ whole genome shotgun (WGS) entry which is preliminary data.</text>
</comment>
<evidence type="ECO:0000256" key="5">
    <source>
        <dbReference type="ARBA" id="ARBA00022692"/>
    </source>
</evidence>
<evidence type="ECO:0000256" key="8">
    <source>
        <dbReference type="ARBA" id="ARBA00022824"/>
    </source>
</evidence>
<dbReference type="Pfam" id="PF07701">
    <property type="entry name" value="HNOBA"/>
    <property type="match status" value="1"/>
</dbReference>
<gene>
    <name evidence="25" type="ORF">HHUSO_G21812</name>
</gene>
<proteinExistence type="inferred from homology"/>
<evidence type="ECO:0000256" key="19">
    <source>
        <dbReference type="RuleBase" id="RU003431"/>
    </source>
</evidence>
<evidence type="ECO:0000259" key="23">
    <source>
        <dbReference type="PROSITE" id="PS50011"/>
    </source>
</evidence>
<keyword evidence="14 18" id="KW-0456">Lyase</keyword>
<feature type="domain" description="Guanylate cyclase" evidence="24">
    <location>
        <begin position="635"/>
        <end position="765"/>
    </location>
</feature>
<dbReference type="SMART" id="SM00044">
    <property type="entry name" value="CYCc"/>
    <property type="match status" value="1"/>
</dbReference>
<evidence type="ECO:0000256" key="21">
    <source>
        <dbReference type="SAM" id="MobiDB-lite"/>
    </source>
</evidence>
<dbReference type="InterPro" id="IPR001245">
    <property type="entry name" value="Ser-Thr/Tyr_kinase_cat_dom"/>
</dbReference>
<evidence type="ECO:0000256" key="6">
    <source>
        <dbReference type="ARBA" id="ARBA00022729"/>
    </source>
</evidence>
<dbReference type="Gene3D" id="1.10.510.10">
    <property type="entry name" value="Transferase(Phosphotransferase) domain 1"/>
    <property type="match status" value="1"/>
</dbReference>
<dbReference type="InterPro" id="IPR018297">
    <property type="entry name" value="A/G_cyclase_CS"/>
</dbReference>
<comment type="similarity">
    <text evidence="18">Belongs to the adenylyl cyclase class-4/guanylyl cyclase family.</text>
</comment>
<dbReference type="InterPro" id="IPR029787">
    <property type="entry name" value="Nucleotide_cyclase"/>
</dbReference>
<feature type="coiled-coil region" evidence="20">
    <location>
        <begin position="572"/>
        <end position="599"/>
    </location>
</feature>
<evidence type="ECO:0000259" key="24">
    <source>
        <dbReference type="PROSITE" id="PS50125"/>
    </source>
</evidence>
<dbReference type="PANTHER" id="PTHR11920">
    <property type="entry name" value="GUANYLYL CYCLASE"/>
    <property type="match status" value="1"/>
</dbReference>
<evidence type="ECO:0000256" key="18">
    <source>
        <dbReference type="RuleBase" id="RU000405"/>
    </source>
</evidence>
<evidence type="ECO:0000256" key="16">
    <source>
        <dbReference type="ARBA" id="ARBA00023293"/>
    </source>
</evidence>
<organism evidence="25 26">
    <name type="scientific">Huso huso</name>
    <name type="common">Beluga</name>
    <name type="synonym">Acipenser huso</name>
    <dbReference type="NCBI Taxonomy" id="61971"/>
    <lineage>
        <taxon>Eukaryota</taxon>
        <taxon>Metazoa</taxon>
        <taxon>Chordata</taxon>
        <taxon>Craniata</taxon>
        <taxon>Vertebrata</taxon>
        <taxon>Euteleostomi</taxon>
        <taxon>Actinopterygii</taxon>
        <taxon>Chondrostei</taxon>
        <taxon>Acipenseriformes</taxon>
        <taxon>Acipenseridae</taxon>
        <taxon>Huso</taxon>
    </lineage>
</organism>
<keyword evidence="7" id="KW-0547">Nucleotide-binding</keyword>
<evidence type="ECO:0000256" key="2">
    <source>
        <dbReference type="ARBA" id="ARBA00004115"/>
    </source>
</evidence>
<keyword evidence="16 19" id="KW-0141">cGMP biosynthesis</keyword>
<keyword evidence="8" id="KW-0256">Endoplasmic reticulum</keyword>
<dbReference type="Gene3D" id="3.40.50.2300">
    <property type="match status" value="1"/>
</dbReference>
<keyword evidence="15" id="KW-0966">Cell projection</keyword>
<dbReference type="Proteomes" id="UP001369086">
    <property type="component" value="Unassembled WGS sequence"/>
</dbReference>
<dbReference type="InterPro" id="IPR028082">
    <property type="entry name" value="Peripla_BP_I"/>
</dbReference>
<evidence type="ECO:0000256" key="7">
    <source>
        <dbReference type="ARBA" id="ARBA00022741"/>
    </source>
</evidence>
<evidence type="ECO:0000313" key="26">
    <source>
        <dbReference type="Proteomes" id="UP001369086"/>
    </source>
</evidence>
<dbReference type="InterPro" id="IPR000719">
    <property type="entry name" value="Prot_kinase_dom"/>
</dbReference>
<dbReference type="SUPFAM" id="SSF56112">
    <property type="entry name" value="Protein kinase-like (PK-like)"/>
    <property type="match status" value="1"/>
</dbReference>
<keyword evidence="11 22" id="KW-0472">Membrane</keyword>
<keyword evidence="6" id="KW-0732">Signal</keyword>
<dbReference type="Gene3D" id="3.30.70.1230">
    <property type="entry name" value="Nucleotide cyclase"/>
    <property type="match status" value="1"/>
</dbReference>
<dbReference type="PROSITE" id="PS50125">
    <property type="entry name" value="GUANYLATE_CYCLASE_2"/>
    <property type="match status" value="1"/>
</dbReference>
<evidence type="ECO:0000256" key="3">
    <source>
        <dbReference type="ARBA" id="ARBA00004451"/>
    </source>
</evidence>
<evidence type="ECO:0000256" key="10">
    <source>
        <dbReference type="ARBA" id="ARBA00023134"/>
    </source>
</evidence>
<evidence type="ECO:0000256" key="15">
    <source>
        <dbReference type="ARBA" id="ARBA00023273"/>
    </source>
</evidence>
<keyword evidence="10" id="KW-0342">GTP-binding</keyword>
<feature type="region of interest" description="Disordered" evidence="21">
    <location>
        <begin position="287"/>
        <end position="309"/>
    </location>
</feature>
<dbReference type="Pfam" id="PF07714">
    <property type="entry name" value="PK_Tyr_Ser-Thr"/>
    <property type="match status" value="1"/>
</dbReference>
<feature type="transmembrane region" description="Helical" evidence="22">
    <location>
        <begin position="223"/>
        <end position="246"/>
    </location>
</feature>
<evidence type="ECO:0000256" key="22">
    <source>
        <dbReference type="SAM" id="Phobius"/>
    </source>
</evidence>
<evidence type="ECO:0000313" key="25">
    <source>
        <dbReference type="EMBL" id="KAK6478092.1"/>
    </source>
</evidence>
<evidence type="ECO:0000256" key="9">
    <source>
        <dbReference type="ARBA" id="ARBA00022989"/>
    </source>
</evidence>
<dbReference type="PROSITE" id="PS50011">
    <property type="entry name" value="PROTEIN_KINASE_DOM"/>
    <property type="match status" value="1"/>
</dbReference>
<keyword evidence="5 22" id="KW-0812">Transmembrane</keyword>
<dbReference type="Pfam" id="PF00211">
    <property type="entry name" value="Guanylate_cyc"/>
    <property type="match status" value="1"/>
</dbReference>
<dbReference type="EMBL" id="JAHFZB010000020">
    <property type="protein sequence ID" value="KAK6478092.1"/>
    <property type="molecule type" value="Genomic_DNA"/>
</dbReference>
<evidence type="ECO:0000256" key="11">
    <source>
        <dbReference type="ARBA" id="ARBA00023136"/>
    </source>
</evidence>
<keyword evidence="26" id="KW-1185">Reference proteome</keyword>
<evidence type="ECO:0000256" key="13">
    <source>
        <dbReference type="ARBA" id="ARBA00023180"/>
    </source>
</evidence>
<keyword evidence="20" id="KW-0175">Coiled coil</keyword>
<evidence type="ECO:0000256" key="17">
    <source>
        <dbReference type="ARBA" id="ARBA00023305"/>
    </source>
</evidence>
<dbReference type="CDD" id="cd14043">
    <property type="entry name" value="PK_GC-2D"/>
    <property type="match status" value="1"/>
</dbReference>
<comment type="subcellular location">
    <subcellularLocation>
        <location evidence="2">Endoplasmic reticulum membrane</location>
        <topology evidence="2">Single-pass type I membrane protein</topology>
    </subcellularLocation>
    <subcellularLocation>
        <location evidence="3">Photoreceptor outer segment membrane</location>
        <topology evidence="3">Single-pass type I membrane protein</topology>
    </subcellularLocation>
</comment>
<evidence type="ECO:0000256" key="4">
    <source>
        <dbReference type="ARBA" id="ARBA00022606"/>
    </source>
</evidence>
<reference evidence="25 26" key="1">
    <citation type="submission" date="2021-05" db="EMBL/GenBank/DDBJ databases">
        <authorList>
            <person name="Zahm M."/>
            <person name="Klopp C."/>
            <person name="Cabau C."/>
            <person name="Kuhl H."/>
            <person name="Suciu R."/>
            <person name="Ciorpac M."/>
            <person name="Holostenco D."/>
            <person name="Gessner J."/>
            <person name="Wuertz S."/>
            <person name="Hohne C."/>
            <person name="Stock M."/>
            <person name="Gislard M."/>
            <person name="Lluch J."/>
            <person name="Milhes M."/>
            <person name="Lampietro C."/>
            <person name="Lopez Roques C."/>
            <person name="Donnadieu C."/>
            <person name="Du K."/>
            <person name="Schartl M."/>
            <person name="Guiguen Y."/>
        </authorList>
    </citation>
    <scope>NUCLEOTIDE SEQUENCE [LARGE SCALE GENOMIC DNA]</scope>
    <source>
        <strain evidence="25">Hh-F2</strain>
        <tissue evidence="25">Blood</tissue>
    </source>
</reference>
<evidence type="ECO:0000256" key="14">
    <source>
        <dbReference type="ARBA" id="ARBA00023239"/>
    </source>
</evidence>
<dbReference type="EC" id="4.6.1.2" evidence="19"/>
<dbReference type="PROSITE" id="PS00452">
    <property type="entry name" value="GUANYLATE_CYCLASE_1"/>
    <property type="match status" value="1"/>
</dbReference>
<dbReference type="InterPro" id="IPR011009">
    <property type="entry name" value="Kinase-like_dom_sf"/>
</dbReference>